<evidence type="ECO:0000313" key="8">
    <source>
        <dbReference type="Proteomes" id="UP000694421"/>
    </source>
</evidence>
<dbReference type="Ensembl" id="ENSSMRT00000006656.1">
    <property type="protein sequence ID" value="ENSSMRP00000005670.1"/>
    <property type="gene ID" value="ENSSMRG00000004573.1"/>
</dbReference>
<evidence type="ECO:0000313" key="7">
    <source>
        <dbReference type="Ensembl" id="ENSSMRP00000005670.1"/>
    </source>
</evidence>
<dbReference type="GeneTree" id="ENSGT00940000161190"/>
<comment type="cofactor">
    <cofactor evidence="1">
        <name>Zn(2+)</name>
        <dbReference type="ChEBI" id="CHEBI:29105"/>
    </cofactor>
</comment>
<keyword evidence="4" id="KW-0378">Hydrolase</keyword>
<dbReference type="Pfam" id="PF18750">
    <property type="entry name" value="SNAD4"/>
    <property type="match status" value="1"/>
</dbReference>
<dbReference type="SUPFAM" id="SSF53927">
    <property type="entry name" value="Cytidine deaminase-like"/>
    <property type="match status" value="1"/>
</dbReference>
<dbReference type="InterPro" id="IPR016193">
    <property type="entry name" value="Cytidine_deaminase-like"/>
</dbReference>
<dbReference type="InterPro" id="IPR050610">
    <property type="entry name" value="APOBEC_Cyt_Deaminase"/>
</dbReference>
<dbReference type="PANTHER" id="PTHR13857:SF26">
    <property type="entry name" value="C-U-EDITING ENZYME APOBEC-1"/>
    <property type="match status" value="1"/>
</dbReference>
<organism evidence="7 8">
    <name type="scientific">Salvator merianae</name>
    <name type="common">Argentine black and white tegu</name>
    <name type="synonym">Tupinambis merianae</name>
    <dbReference type="NCBI Taxonomy" id="96440"/>
    <lineage>
        <taxon>Eukaryota</taxon>
        <taxon>Metazoa</taxon>
        <taxon>Chordata</taxon>
        <taxon>Craniata</taxon>
        <taxon>Vertebrata</taxon>
        <taxon>Euteleostomi</taxon>
        <taxon>Lepidosauria</taxon>
        <taxon>Squamata</taxon>
        <taxon>Bifurcata</taxon>
        <taxon>Unidentata</taxon>
        <taxon>Episquamata</taxon>
        <taxon>Laterata</taxon>
        <taxon>Teiioidea</taxon>
        <taxon>Teiidae</taxon>
        <taxon>Salvator</taxon>
    </lineage>
</organism>
<protein>
    <recommendedName>
        <fullName evidence="6">CMP/dCMP-type deaminase domain-containing protein</fullName>
    </recommendedName>
</protein>
<dbReference type="PROSITE" id="PS51747">
    <property type="entry name" value="CYT_DCMP_DEAMINASES_2"/>
    <property type="match status" value="1"/>
</dbReference>
<dbReference type="Proteomes" id="UP000694421">
    <property type="component" value="Unplaced"/>
</dbReference>
<dbReference type="GO" id="GO:0016554">
    <property type="term" value="P:cytidine to uridine editing"/>
    <property type="evidence" value="ECO:0007669"/>
    <property type="project" value="TreeGrafter"/>
</dbReference>
<dbReference type="GO" id="GO:0008270">
    <property type="term" value="F:zinc ion binding"/>
    <property type="evidence" value="ECO:0007669"/>
    <property type="project" value="InterPro"/>
</dbReference>
<dbReference type="GO" id="GO:0004126">
    <property type="term" value="F:cytidine deaminase activity"/>
    <property type="evidence" value="ECO:0007669"/>
    <property type="project" value="TreeGrafter"/>
</dbReference>
<dbReference type="AlphaFoldDB" id="A0A8D0B5G8"/>
<feature type="domain" description="CMP/dCMP-type deaminase" evidence="6">
    <location>
        <begin position="1"/>
        <end position="117"/>
    </location>
</feature>
<keyword evidence="8" id="KW-1185">Reference proteome</keyword>
<evidence type="ECO:0000256" key="5">
    <source>
        <dbReference type="ARBA" id="ARBA00022833"/>
    </source>
</evidence>
<dbReference type="OMA" id="RTRTCHI"/>
<evidence type="ECO:0000256" key="2">
    <source>
        <dbReference type="ARBA" id="ARBA00006576"/>
    </source>
</evidence>
<dbReference type="GO" id="GO:0003723">
    <property type="term" value="F:RNA binding"/>
    <property type="evidence" value="ECO:0007669"/>
    <property type="project" value="TreeGrafter"/>
</dbReference>
<sequence length="170" mass="20530">MEGFPFSPTFVFKAPKCTYLLYEFHWGRRRRIWRNWCKNNASHHAEINFLQNACETIKERKTTPCHITWFLSWSPCASCCRHLIKFLKDHPNVTLEIKAAMLFRHHAQCNQSGLRALVNHGVQISIMQVPDYWYCWRTFVAHKRKNEIFDPHYFLPWILFYSVTLHFILR</sequence>
<dbReference type="GO" id="GO:0005634">
    <property type="term" value="C:nucleus"/>
    <property type="evidence" value="ECO:0007669"/>
    <property type="project" value="TreeGrafter"/>
</dbReference>
<dbReference type="Gene3D" id="3.40.140.10">
    <property type="entry name" value="Cytidine Deaminase, domain 2"/>
    <property type="match status" value="1"/>
</dbReference>
<name>A0A8D0B5G8_SALMN</name>
<evidence type="ECO:0000259" key="6">
    <source>
        <dbReference type="PROSITE" id="PS51747"/>
    </source>
</evidence>
<proteinExistence type="inferred from homology"/>
<dbReference type="InterPro" id="IPR016192">
    <property type="entry name" value="APOBEC/CMP_deaminase_Zn-bd"/>
</dbReference>
<dbReference type="GO" id="GO:0005737">
    <property type="term" value="C:cytoplasm"/>
    <property type="evidence" value="ECO:0007669"/>
    <property type="project" value="TreeGrafter"/>
</dbReference>
<dbReference type="InterPro" id="IPR002125">
    <property type="entry name" value="CMP_dCMP_dom"/>
</dbReference>
<keyword evidence="3" id="KW-0479">Metal-binding</keyword>
<accession>A0A8D0B5G8</accession>
<evidence type="ECO:0000256" key="4">
    <source>
        <dbReference type="ARBA" id="ARBA00022801"/>
    </source>
</evidence>
<comment type="similarity">
    <text evidence="2">Belongs to the cytidine and deoxycytidylate deaminase family.</text>
</comment>
<reference evidence="7" key="2">
    <citation type="submission" date="2025-09" db="UniProtKB">
        <authorList>
            <consortium name="Ensembl"/>
        </authorList>
    </citation>
    <scope>IDENTIFICATION</scope>
</reference>
<reference evidence="7" key="1">
    <citation type="submission" date="2025-08" db="UniProtKB">
        <authorList>
            <consortium name="Ensembl"/>
        </authorList>
    </citation>
    <scope>IDENTIFICATION</scope>
</reference>
<evidence type="ECO:0000256" key="3">
    <source>
        <dbReference type="ARBA" id="ARBA00022723"/>
    </source>
</evidence>
<keyword evidence="5" id="KW-0862">Zinc</keyword>
<dbReference type="CDD" id="cd01283">
    <property type="entry name" value="cytidine_deaminase"/>
    <property type="match status" value="1"/>
</dbReference>
<dbReference type="PANTHER" id="PTHR13857">
    <property type="entry name" value="MRNA EDITING ENZYME"/>
    <property type="match status" value="1"/>
</dbReference>
<dbReference type="PROSITE" id="PS00903">
    <property type="entry name" value="CYT_DCMP_DEAMINASES_1"/>
    <property type="match status" value="1"/>
</dbReference>
<evidence type="ECO:0000256" key="1">
    <source>
        <dbReference type="ARBA" id="ARBA00001947"/>
    </source>
</evidence>